<feature type="transmembrane region" description="Helical" evidence="1">
    <location>
        <begin position="137"/>
        <end position="156"/>
    </location>
</feature>
<evidence type="ECO:0000313" key="3">
    <source>
        <dbReference type="EMBL" id="ADY26839.1"/>
    </source>
</evidence>
<feature type="transmembrane region" description="Helical" evidence="1">
    <location>
        <begin position="251"/>
        <end position="275"/>
    </location>
</feature>
<dbReference type="STRING" id="693977.Deipr_1705"/>
<feature type="transmembrane region" description="Helical" evidence="1">
    <location>
        <begin position="223"/>
        <end position="244"/>
    </location>
</feature>
<dbReference type="OrthoDB" id="9809509at2"/>
<sequence>MTRHLLPRTAPEPRLGRWDSWSLAAALVTILFWASAFAGVRASLQEFGPGPLALYRFLVASLALGGYALVARIPPPPARLLLPVTLVSLVGITAYHLLLNYGQVTVPAGTASIIIAVVPVMTALLSLALGQERLSPVGWVGSLVSLGGVLLIVLGRGQSVEFTGGALLVLGSALASALYFVLQKPLLAQVRPLQFTVWSLMTGTVPMLVFAPELLRVWGQAPLSAHLTVVYIGLFPAALAYLTWSYAISRVGAAACTNLMYITPVLATLIAYLWLGERPTRMTLLGGAVALGGVVLVNTLGRRPAREVTKQGS</sequence>
<feature type="transmembrane region" description="Helical" evidence="1">
    <location>
        <begin position="193"/>
        <end position="211"/>
    </location>
</feature>
<dbReference type="KEGG" id="dpt:Deipr_1705"/>
<evidence type="ECO:0000313" key="4">
    <source>
        <dbReference type="Proteomes" id="UP000007718"/>
    </source>
</evidence>
<dbReference type="eggNOG" id="COG0697">
    <property type="taxonomic scope" value="Bacteria"/>
</dbReference>
<feature type="transmembrane region" description="Helical" evidence="1">
    <location>
        <begin position="281"/>
        <end position="301"/>
    </location>
</feature>
<dbReference type="HOGENOM" id="CLU_033863_4_1_0"/>
<dbReference type="InterPro" id="IPR037185">
    <property type="entry name" value="EmrE-like"/>
</dbReference>
<gene>
    <name evidence="3" type="ordered locus">Deipr_1705</name>
</gene>
<reference evidence="4" key="1">
    <citation type="submission" date="2011-02" db="EMBL/GenBank/DDBJ databases">
        <title>The complete sequence of chromosome of Deinococcus proteolyticus DSM 20540.</title>
        <authorList>
            <consortium name="US DOE Joint Genome Institute (JGI-PGF)"/>
            <person name="Lucas S."/>
            <person name="Copeland A."/>
            <person name="Lapidus A."/>
            <person name="Bruce D."/>
            <person name="Goodwin L."/>
            <person name="Pitluck S."/>
            <person name="Kyrpides N."/>
            <person name="Mavromatis K."/>
            <person name="Pagani I."/>
            <person name="Ivanova N."/>
            <person name="Ovchinnikova G."/>
            <person name="Zeytun A."/>
            <person name="Detter J.C."/>
            <person name="Han C."/>
            <person name="Land M."/>
            <person name="Hauser L."/>
            <person name="Markowitz V."/>
            <person name="Cheng J.-F."/>
            <person name="Hugenholtz P."/>
            <person name="Woyke T."/>
            <person name="Wu D."/>
            <person name="Pukall R."/>
            <person name="Steenblock K."/>
            <person name="Brambilla E."/>
            <person name="Klenk H.-P."/>
            <person name="Eisen J.A."/>
        </authorList>
    </citation>
    <scope>NUCLEOTIDE SEQUENCE [LARGE SCALE GENOMIC DNA]</scope>
    <source>
        <strain evidence="4">ATCC 35074 / DSM 20540 / JCM 6276 / NBRC 101906 / NCIMB 13154 / VKM Ac-1939 / CCM 2703 / MRP</strain>
    </source>
</reference>
<evidence type="ECO:0000259" key="2">
    <source>
        <dbReference type="Pfam" id="PF00892"/>
    </source>
</evidence>
<dbReference type="InterPro" id="IPR000620">
    <property type="entry name" value="EamA_dom"/>
</dbReference>
<keyword evidence="1" id="KW-1133">Transmembrane helix</keyword>
<keyword evidence="4" id="KW-1185">Reference proteome</keyword>
<feature type="domain" description="EamA" evidence="2">
    <location>
        <begin position="22"/>
        <end position="153"/>
    </location>
</feature>
<feature type="transmembrane region" description="Helical" evidence="1">
    <location>
        <begin position="80"/>
        <end position="98"/>
    </location>
</feature>
<dbReference type="PANTHER" id="PTHR12715:SF4">
    <property type="entry name" value="EAMA DOMAIN-CONTAINING PROTEIN"/>
    <property type="match status" value="1"/>
</dbReference>
<feature type="transmembrane region" description="Helical" evidence="1">
    <location>
        <begin position="52"/>
        <end position="73"/>
    </location>
</feature>
<evidence type="ECO:0000256" key="1">
    <source>
        <dbReference type="SAM" id="Phobius"/>
    </source>
</evidence>
<reference evidence="3 4" key="2">
    <citation type="journal article" date="2012" name="Stand. Genomic Sci.">
        <title>Complete genome sequence of the orange-red pigmented, radioresistant Deinococcus proteolyticus type strain (MRP(T)).</title>
        <authorList>
            <person name="Copeland A."/>
            <person name="Zeytun A."/>
            <person name="Yassawong M."/>
            <person name="Nolan M."/>
            <person name="Lucas S."/>
            <person name="Hammon N."/>
            <person name="Deshpande S."/>
            <person name="Cheng J.F."/>
            <person name="Han C."/>
            <person name="Tapia R."/>
            <person name="Goodwin L.A."/>
            <person name="Pitluck S."/>
            <person name="Mavromatis K."/>
            <person name="Liolios K."/>
            <person name="Pagani I."/>
            <person name="Ivanova N."/>
            <person name="Mikhailova N."/>
            <person name="Pati A."/>
            <person name="Chen A."/>
            <person name="Palaniappan K."/>
            <person name="Land M."/>
            <person name="Hauser L."/>
            <person name="Jeffries C.D."/>
            <person name="Brambilla E.M."/>
            <person name="Rohde M."/>
            <person name="Sikorski J."/>
            <person name="Pukall R."/>
            <person name="Goker M."/>
            <person name="Detter J.C."/>
            <person name="Woyke T."/>
            <person name="Bristow J."/>
            <person name="Eisen J.A."/>
            <person name="Markowitz V."/>
            <person name="Hugenholtz P."/>
            <person name="Kyrpides N.C."/>
            <person name="Klenk H.P."/>
            <person name="Lapidus A."/>
        </authorList>
    </citation>
    <scope>NUCLEOTIDE SEQUENCE [LARGE SCALE GENOMIC DNA]</scope>
    <source>
        <strain evidence="4">ATCC 35074 / DSM 20540 / JCM 6276 / NBRC 101906 / NCIMB 13154 / VKM Ac-1939 / CCM 2703 / MRP</strain>
    </source>
</reference>
<protein>
    <recommendedName>
        <fullName evidence="2">EamA domain-containing protein</fullName>
    </recommendedName>
</protein>
<feature type="transmembrane region" description="Helical" evidence="1">
    <location>
        <begin position="162"/>
        <end position="181"/>
    </location>
</feature>
<keyword evidence="1" id="KW-0472">Membrane</keyword>
<feature type="domain" description="EamA" evidence="2">
    <location>
        <begin position="165"/>
        <end position="298"/>
    </location>
</feature>
<feature type="transmembrane region" description="Helical" evidence="1">
    <location>
        <begin position="21"/>
        <end position="40"/>
    </location>
</feature>
<accession>F0RL47</accession>
<dbReference type="AlphaFoldDB" id="F0RL47"/>
<dbReference type="PANTHER" id="PTHR12715">
    <property type="entry name" value="TRANSPORTER, DRUG/METABOLITE EXPORTER FAMILY"/>
    <property type="match status" value="1"/>
</dbReference>
<organism evidence="3 4">
    <name type="scientific">Deinococcus proteolyticus (strain ATCC 35074 / DSM 20540 / JCM 6276 / NBRC 101906 / NCIMB 13154 / VKM Ac-1939 / CCM 2703 / MRP)</name>
    <dbReference type="NCBI Taxonomy" id="693977"/>
    <lineage>
        <taxon>Bacteria</taxon>
        <taxon>Thermotogati</taxon>
        <taxon>Deinococcota</taxon>
        <taxon>Deinococci</taxon>
        <taxon>Deinococcales</taxon>
        <taxon>Deinococcaceae</taxon>
        <taxon>Deinococcus</taxon>
    </lineage>
</organism>
<proteinExistence type="predicted"/>
<dbReference type="Gene3D" id="1.10.3730.20">
    <property type="match status" value="1"/>
</dbReference>
<dbReference type="GO" id="GO:0016020">
    <property type="term" value="C:membrane"/>
    <property type="evidence" value="ECO:0007669"/>
    <property type="project" value="InterPro"/>
</dbReference>
<dbReference type="SUPFAM" id="SSF103481">
    <property type="entry name" value="Multidrug resistance efflux transporter EmrE"/>
    <property type="match status" value="2"/>
</dbReference>
<keyword evidence="1" id="KW-0812">Transmembrane</keyword>
<dbReference type="InterPro" id="IPR052756">
    <property type="entry name" value="Alkyne_AA_exporter"/>
</dbReference>
<dbReference type="EMBL" id="CP002536">
    <property type="protein sequence ID" value="ADY26839.1"/>
    <property type="molecule type" value="Genomic_DNA"/>
</dbReference>
<dbReference type="Proteomes" id="UP000007718">
    <property type="component" value="Chromosome"/>
</dbReference>
<name>F0RL47_DEIPM</name>
<dbReference type="Pfam" id="PF00892">
    <property type="entry name" value="EamA"/>
    <property type="match status" value="2"/>
</dbReference>
<dbReference type="RefSeq" id="WP_013615447.1">
    <property type="nucleotide sequence ID" value="NC_015161.1"/>
</dbReference>
<feature type="transmembrane region" description="Helical" evidence="1">
    <location>
        <begin position="110"/>
        <end position="130"/>
    </location>
</feature>